<accession>A0ABS8SDJ6</accession>
<name>A0ABS8SDJ6_DATST</name>
<dbReference type="Proteomes" id="UP000823775">
    <property type="component" value="Unassembled WGS sequence"/>
</dbReference>
<evidence type="ECO:0000256" key="1">
    <source>
        <dbReference type="SAM" id="MobiDB-lite"/>
    </source>
</evidence>
<organism evidence="2 3">
    <name type="scientific">Datura stramonium</name>
    <name type="common">Jimsonweed</name>
    <name type="synonym">Common thornapple</name>
    <dbReference type="NCBI Taxonomy" id="4076"/>
    <lineage>
        <taxon>Eukaryota</taxon>
        <taxon>Viridiplantae</taxon>
        <taxon>Streptophyta</taxon>
        <taxon>Embryophyta</taxon>
        <taxon>Tracheophyta</taxon>
        <taxon>Spermatophyta</taxon>
        <taxon>Magnoliopsida</taxon>
        <taxon>eudicotyledons</taxon>
        <taxon>Gunneridae</taxon>
        <taxon>Pentapetalae</taxon>
        <taxon>asterids</taxon>
        <taxon>lamiids</taxon>
        <taxon>Solanales</taxon>
        <taxon>Solanaceae</taxon>
        <taxon>Solanoideae</taxon>
        <taxon>Datureae</taxon>
        <taxon>Datura</taxon>
    </lineage>
</organism>
<dbReference type="PANTHER" id="PTHR36607">
    <property type="entry name" value="1,2-DIHYDROXY-3-KETO-5-METHYLTHIOPENTENE DIOXYGENASE 4"/>
    <property type="match status" value="1"/>
</dbReference>
<feature type="region of interest" description="Disordered" evidence="1">
    <location>
        <begin position="169"/>
        <end position="191"/>
    </location>
</feature>
<proteinExistence type="predicted"/>
<evidence type="ECO:0000313" key="3">
    <source>
        <dbReference type="Proteomes" id="UP000823775"/>
    </source>
</evidence>
<reference evidence="2 3" key="1">
    <citation type="journal article" date="2021" name="BMC Genomics">
        <title>Datura genome reveals duplications of psychoactive alkaloid biosynthetic genes and high mutation rate following tissue culture.</title>
        <authorList>
            <person name="Rajewski A."/>
            <person name="Carter-House D."/>
            <person name="Stajich J."/>
            <person name="Litt A."/>
        </authorList>
    </citation>
    <scope>NUCLEOTIDE SEQUENCE [LARGE SCALE GENOMIC DNA]</scope>
    <source>
        <strain evidence="2">AR-01</strain>
    </source>
</reference>
<evidence type="ECO:0000313" key="2">
    <source>
        <dbReference type="EMBL" id="MCD7456953.1"/>
    </source>
</evidence>
<sequence length="398" mass="44142">MHNPIEAITETSQWARDEEGVFSKLRVRPAKKEETYLAIFSLCWLCAFVLPSEEGDFIQPKTFKIATMMATKQKISLVVPVLARIYSGLSKISQSSQLDIISEVAPQGFGNTTPKTGNPSALMVMLSEQCKGNGPRLLIEAPTDQAYDQDNQDGKGSFPLSVVAHDSKKQSYRGESASSHEDHSWRKVKSRLNRSGDTDLAVLEISNSVDSPSRTLTSNCVGALPRGGSQESVDSVSGLNPIKSSPSVIRGKLFGSNVYCASSLKEDVQVILEEMDEKDVDDMEAARNELSIAARERFSNAMFEENEKIETTSFYPSVSKRGEREDRKKEDKWRTYNYKDATVTTFAVDPRPRLAIRGPLFDCILGENIANSLSLTETNSLPTICEPWSALSWHLHCQ</sequence>
<gene>
    <name evidence="2" type="ORF">HAX54_033689</name>
</gene>
<dbReference type="EMBL" id="JACEIK010000432">
    <property type="protein sequence ID" value="MCD7456953.1"/>
    <property type="molecule type" value="Genomic_DNA"/>
</dbReference>
<keyword evidence="3" id="KW-1185">Reference proteome</keyword>
<comment type="caution">
    <text evidence="2">The sequence shown here is derived from an EMBL/GenBank/DDBJ whole genome shotgun (WGS) entry which is preliminary data.</text>
</comment>
<protein>
    <submittedName>
        <fullName evidence="2">Uncharacterized protein</fullName>
    </submittedName>
</protein>
<dbReference type="PANTHER" id="PTHR36607:SF23">
    <property type="entry name" value="AMINOTRANSFERASE-LIKE PLANT MOBILE DOMAIN-CONTAINING PROTEIN"/>
    <property type="match status" value="1"/>
</dbReference>